<sequence length="340" mass="36725">MSTEKMRAILIKDGKGPVENLYIGETATPVVKSQEVLVKITAFSLNRMDVSQREGLYPVPQDAPEILGVEFAGHITALGPDTSATWTVGDQVLGLASGGAYAEFITVPETQILRKPPQLSWVEAASIPEAFVTAFQALVLVGDIKRGDDVLVHAAASGVGIAAIQLARFYGARTITATASTPNKLDWLLSLPAGATHAANYKKENFVDVTNIATGGKGVDLIVDMVGQSHFSRNLDALATDGRITMLSLMSGSEVASLDLRPILMKRLRIQGSTLRSQSKEYKAEVFRRFGELLGFITGSEGNGPIRTYVHKVYPWTEIREATRVMEADQNIGKIVIEVI</sequence>
<dbReference type="InterPro" id="IPR013149">
    <property type="entry name" value="ADH-like_C"/>
</dbReference>
<dbReference type="Proteomes" id="UP000759537">
    <property type="component" value="Unassembled WGS sequence"/>
</dbReference>
<dbReference type="SUPFAM" id="SSF50129">
    <property type="entry name" value="GroES-like"/>
    <property type="match status" value="1"/>
</dbReference>
<evidence type="ECO:0000256" key="2">
    <source>
        <dbReference type="ARBA" id="ARBA00023002"/>
    </source>
</evidence>
<reference evidence="4" key="2">
    <citation type="journal article" date="2020" name="Nat. Commun.">
        <title>Large-scale genome sequencing of mycorrhizal fungi provides insights into the early evolution of symbiotic traits.</title>
        <authorList>
            <person name="Miyauchi S."/>
            <person name="Kiss E."/>
            <person name="Kuo A."/>
            <person name="Drula E."/>
            <person name="Kohler A."/>
            <person name="Sanchez-Garcia M."/>
            <person name="Morin E."/>
            <person name="Andreopoulos B."/>
            <person name="Barry K.W."/>
            <person name="Bonito G."/>
            <person name="Buee M."/>
            <person name="Carver A."/>
            <person name="Chen C."/>
            <person name="Cichocki N."/>
            <person name="Clum A."/>
            <person name="Culley D."/>
            <person name="Crous P.W."/>
            <person name="Fauchery L."/>
            <person name="Girlanda M."/>
            <person name="Hayes R.D."/>
            <person name="Keri Z."/>
            <person name="LaButti K."/>
            <person name="Lipzen A."/>
            <person name="Lombard V."/>
            <person name="Magnuson J."/>
            <person name="Maillard F."/>
            <person name="Murat C."/>
            <person name="Nolan M."/>
            <person name="Ohm R.A."/>
            <person name="Pangilinan J."/>
            <person name="Pereira M.F."/>
            <person name="Perotto S."/>
            <person name="Peter M."/>
            <person name="Pfister S."/>
            <person name="Riley R."/>
            <person name="Sitrit Y."/>
            <person name="Stielow J.B."/>
            <person name="Szollosi G."/>
            <person name="Zifcakova L."/>
            <person name="Stursova M."/>
            <person name="Spatafora J.W."/>
            <person name="Tedersoo L."/>
            <person name="Vaario L.M."/>
            <person name="Yamada A."/>
            <person name="Yan M."/>
            <person name="Wang P."/>
            <person name="Xu J."/>
            <person name="Bruns T."/>
            <person name="Baldrian P."/>
            <person name="Vilgalys R."/>
            <person name="Dunand C."/>
            <person name="Henrissat B."/>
            <person name="Grigoriev I.V."/>
            <person name="Hibbett D."/>
            <person name="Nagy L.G."/>
            <person name="Martin F.M."/>
        </authorList>
    </citation>
    <scope>NUCLEOTIDE SEQUENCE</scope>
    <source>
        <strain evidence="4">Prilba</strain>
    </source>
</reference>
<evidence type="ECO:0000256" key="1">
    <source>
        <dbReference type="ARBA" id="ARBA00022857"/>
    </source>
</evidence>
<dbReference type="SMART" id="SM00829">
    <property type="entry name" value="PKS_ER"/>
    <property type="match status" value="1"/>
</dbReference>
<dbReference type="CDD" id="cd05276">
    <property type="entry name" value="p53_inducible_oxidoreductase"/>
    <property type="match status" value="1"/>
</dbReference>
<dbReference type="InterPro" id="IPR014189">
    <property type="entry name" value="Quinone_OxRdtase_PIG3"/>
</dbReference>
<evidence type="ECO:0000313" key="4">
    <source>
        <dbReference type="EMBL" id="KAF8464987.1"/>
    </source>
</evidence>
<dbReference type="OrthoDB" id="203908at2759"/>
<dbReference type="InterPro" id="IPR013154">
    <property type="entry name" value="ADH-like_N"/>
</dbReference>
<dbReference type="Pfam" id="PF08240">
    <property type="entry name" value="ADH_N"/>
    <property type="match status" value="1"/>
</dbReference>
<dbReference type="PANTHER" id="PTHR48106">
    <property type="entry name" value="QUINONE OXIDOREDUCTASE PIG3-RELATED"/>
    <property type="match status" value="1"/>
</dbReference>
<dbReference type="Gene3D" id="3.40.50.720">
    <property type="entry name" value="NAD(P)-binding Rossmann-like Domain"/>
    <property type="match status" value="1"/>
</dbReference>
<dbReference type="PANTHER" id="PTHR48106:SF18">
    <property type="entry name" value="QUINONE OXIDOREDUCTASE PIG3"/>
    <property type="match status" value="1"/>
</dbReference>
<comment type="caution">
    <text evidence="4">The sequence shown here is derived from an EMBL/GenBank/DDBJ whole genome shotgun (WGS) entry which is preliminary data.</text>
</comment>
<proteinExistence type="predicted"/>
<dbReference type="InterPro" id="IPR036291">
    <property type="entry name" value="NAD(P)-bd_dom_sf"/>
</dbReference>
<organism evidence="4 5">
    <name type="scientific">Russula ochroleuca</name>
    <dbReference type="NCBI Taxonomy" id="152965"/>
    <lineage>
        <taxon>Eukaryota</taxon>
        <taxon>Fungi</taxon>
        <taxon>Dikarya</taxon>
        <taxon>Basidiomycota</taxon>
        <taxon>Agaricomycotina</taxon>
        <taxon>Agaricomycetes</taxon>
        <taxon>Russulales</taxon>
        <taxon>Russulaceae</taxon>
        <taxon>Russula</taxon>
    </lineage>
</organism>
<dbReference type="NCBIfam" id="TIGR02824">
    <property type="entry name" value="quinone_pig3"/>
    <property type="match status" value="1"/>
</dbReference>
<keyword evidence="2" id="KW-0560">Oxidoreductase</keyword>
<dbReference type="InterPro" id="IPR020843">
    <property type="entry name" value="ER"/>
</dbReference>
<dbReference type="AlphaFoldDB" id="A0A9P5MKP1"/>
<dbReference type="GO" id="GO:0016651">
    <property type="term" value="F:oxidoreductase activity, acting on NAD(P)H"/>
    <property type="evidence" value="ECO:0007669"/>
    <property type="project" value="TreeGrafter"/>
</dbReference>
<dbReference type="SUPFAM" id="SSF51735">
    <property type="entry name" value="NAD(P)-binding Rossmann-fold domains"/>
    <property type="match status" value="1"/>
</dbReference>
<dbReference type="Pfam" id="PF00107">
    <property type="entry name" value="ADH_zinc_N"/>
    <property type="match status" value="1"/>
</dbReference>
<reference evidence="4" key="1">
    <citation type="submission" date="2019-10" db="EMBL/GenBank/DDBJ databases">
        <authorList>
            <consortium name="DOE Joint Genome Institute"/>
            <person name="Kuo A."/>
            <person name="Miyauchi S."/>
            <person name="Kiss E."/>
            <person name="Drula E."/>
            <person name="Kohler A."/>
            <person name="Sanchez-Garcia M."/>
            <person name="Andreopoulos B."/>
            <person name="Barry K.W."/>
            <person name="Bonito G."/>
            <person name="Buee M."/>
            <person name="Carver A."/>
            <person name="Chen C."/>
            <person name="Cichocki N."/>
            <person name="Clum A."/>
            <person name="Culley D."/>
            <person name="Crous P.W."/>
            <person name="Fauchery L."/>
            <person name="Girlanda M."/>
            <person name="Hayes R."/>
            <person name="Keri Z."/>
            <person name="LaButti K."/>
            <person name="Lipzen A."/>
            <person name="Lombard V."/>
            <person name="Magnuson J."/>
            <person name="Maillard F."/>
            <person name="Morin E."/>
            <person name="Murat C."/>
            <person name="Nolan M."/>
            <person name="Ohm R."/>
            <person name="Pangilinan J."/>
            <person name="Pereira M."/>
            <person name="Perotto S."/>
            <person name="Peter M."/>
            <person name="Riley R."/>
            <person name="Sitrit Y."/>
            <person name="Stielow B."/>
            <person name="Szollosi G."/>
            <person name="Zifcakova L."/>
            <person name="Stursova M."/>
            <person name="Spatafora J.W."/>
            <person name="Tedersoo L."/>
            <person name="Vaario L.-M."/>
            <person name="Yamada A."/>
            <person name="Yan M."/>
            <person name="Wang P."/>
            <person name="Xu J."/>
            <person name="Bruns T."/>
            <person name="Baldrian P."/>
            <person name="Vilgalys R."/>
            <person name="Henrissat B."/>
            <person name="Grigoriev I.V."/>
            <person name="Hibbett D."/>
            <person name="Nagy L.G."/>
            <person name="Martin F.M."/>
        </authorList>
    </citation>
    <scope>NUCLEOTIDE SEQUENCE</scope>
    <source>
        <strain evidence="4">Prilba</strain>
    </source>
</reference>
<evidence type="ECO:0000259" key="3">
    <source>
        <dbReference type="SMART" id="SM00829"/>
    </source>
</evidence>
<dbReference type="InterPro" id="IPR011032">
    <property type="entry name" value="GroES-like_sf"/>
</dbReference>
<feature type="domain" description="Enoyl reductase (ER)" evidence="3">
    <location>
        <begin position="16"/>
        <end position="337"/>
    </location>
</feature>
<gene>
    <name evidence="4" type="ORF">DFH94DRAFT_784168</name>
</gene>
<evidence type="ECO:0000313" key="5">
    <source>
        <dbReference type="Proteomes" id="UP000759537"/>
    </source>
</evidence>
<keyword evidence="5" id="KW-1185">Reference proteome</keyword>
<protein>
    <submittedName>
        <fullName evidence="4">Quinone oxidoreductase</fullName>
    </submittedName>
</protein>
<dbReference type="Gene3D" id="3.90.180.10">
    <property type="entry name" value="Medium-chain alcohol dehydrogenases, catalytic domain"/>
    <property type="match status" value="1"/>
</dbReference>
<accession>A0A9P5MKP1</accession>
<dbReference type="EMBL" id="WHVB01000050">
    <property type="protein sequence ID" value="KAF8464987.1"/>
    <property type="molecule type" value="Genomic_DNA"/>
</dbReference>
<dbReference type="GO" id="GO:0070402">
    <property type="term" value="F:NADPH binding"/>
    <property type="evidence" value="ECO:0007669"/>
    <property type="project" value="TreeGrafter"/>
</dbReference>
<name>A0A9P5MKP1_9AGAM</name>
<keyword evidence="1" id="KW-0521">NADP</keyword>